<sequence>MRQREFLGPKLPKELRDQFGVSGTSGNGGRGRNGPGGRKERRKAERTQKKVHKKIGSSRRPSTQPRHHVQSDEDEEDDESDIEEPAPPPRPVQKTPDTTEKPLKSILKRTKKEDVVRNPSNTARSPSPPPRVPRVVKERLAQDDAEIAALEKKLGMKGKKRKSSGDDGLDDLFGDLDSGEDSVEEPATKRKRPGDDEWLASKRRKALGAAAQDMSDSDSGNLDEEDMDEDIDGDDFSTEDELEGLSDDGSEDSLEGFDGSDSEDLPEPVQPRVRENPYVAPVASRSLPAAKYIPPSLRGPPSSDAEALSRLRRQVQGLLNRLSEANLITILRDVEKIYENNPRSYVSTTLRDLLLGLLSDETTLNDTFLILHAGFITAVYKVVGTDFGAQLVERIVSEFDSQYSRSQGRDAGGKQTTNLISLMAQLYNFHVIGSNLVFDYIRLFLDELSDLNTELLLKIIKMSGAQLRQDDPSSLKDIVVLLQKAVANSGEGNLSVRTKFMIESINNLKNNRVKTGAVASAVISEHTIRMKKTLGSLNTGTIKASEPLRIGLADIRDTDKRGKWWLVGASWRNDGEQPDSQTMKSPVSKDTTQIISSEGDGTTKLLQLAREHRMNTDIRRAIFVTIMSATDFKDAHVRLLNLRLKRAQEPEIARVLIHCAGSEQSYNPYYTLIARKVCTDRGVKKSFQFALWDIFKSLGEKKDGEALSDQEDEDSDGMTTRKIVNLGRMFGELIANGRVPLTSLKILNFTYLQPKTKTFVEVLLNTIILQSQKHAGDQRDAKGLLDLFSKVGEAPQMARGLQYFLKRVVSKGEIAGNKSERETVRWACRLVVEALTDLATGKVEE</sequence>
<dbReference type="GO" id="GO:0042274">
    <property type="term" value="P:ribosomal small subunit biogenesis"/>
    <property type="evidence" value="ECO:0007669"/>
    <property type="project" value="TreeGrafter"/>
</dbReference>
<dbReference type="AlphaFoldDB" id="A0A6A6QVI8"/>
<dbReference type="FunFam" id="1.25.40.180:FF:000050">
    <property type="entry name" value="Nuclear protein (Sgd1), putative"/>
    <property type="match status" value="1"/>
</dbReference>
<feature type="compositionally biased region" description="Acidic residues" evidence="4">
    <location>
        <begin position="221"/>
        <end position="266"/>
    </location>
</feature>
<dbReference type="SMART" id="SM00543">
    <property type="entry name" value="MIF4G"/>
    <property type="match status" value="1"/>
</dbReference>
<protein>
    <recommendedName>
        <fullName evidence="5">MI domain-containing protein</fullName>
    </recommendedName>
</protein>
<organism evidence="6 7">
    <name type="scientific">Lophium mytilinum</name>
    <dbReference type="NCBI Taxonomy" id="390894"/>
    <lineage>
        <taxon>Eukaryota</taxon>
        <taxon>Fungi</taxon>
        <taxon>Dikarya</taxon>
        <taxon>Ascomycota</taxon>
        <taxon>Pezizomycotina</taxon>
        <taxon>Dothideomycetes</taxon>
        <taxon>Pleosporomycetidae</taxon>
        <taxon>Mytilinidiales</taxon>
        <taxon>Mytilinidiaceae</taxon>
        <taxon>Lophium</taxon>
    </lineage>
</organism>
<feature type="compositionally biased region" description="Acidic residues" evidence="4">
    <location>
        <begin position="167"/>
        <end position="184"/>
    </location>
</feature>
<reference evidence="6" key="1">
    <citation type="journal article" date="2020" name="Stud. Mycol.">
        <title>101 Dothideomycetes genomes: a test case for predicting lifestyles and emergence of pathogens.</title>
        <authorList>
            <person name="Haridas S."/>
            <person name="Albert R."/>
            <person name="Binder M."/>
            <person name="Bloem J."/>
            <person name="Labutti K."/>
            <person name="Salamov A."/>
            <person name="Andreopoulos B."/>
            <person name="Baker S."/>
            <person name="Barry K."/>
            <person name="Bills G."/>
            <person name="Bluhm B."/>
            <person name="Cannon C."/>
            <person name="Castanera R."/>
            <person name="Culley D."/>
            <person name="Daum C."/>
            <person name="Ezra D."/>
            <person name="Gonzalez J."/>
            <person name="Henrissat B."/>
            <person name="Kuo A."/>
            <person name="Liang C."/>
            <person name="Lipzen A."/>
            <person name="Lutzoni F."/>
            <person name="Magnuson J."/>
            <person name="Mondo S."/>
            <person name="Nolan M."/>
            <person name="Ohm R."/>
            <person name="Pangilinan J."/>
            <person name="Park H.-J."/>
            <person name="Ramirez L."/>
            <person name="Alfaro M."/>
            <person name="Sun H."/>
            <person name="Tritt A."/>
            <person name="Yoshinaga Y."/>
            <person name="Zwiers L.-H."/>
            <person name="Turgeon B."/>
            <person name="Goodwin S."/>
            <person name="Spatafora J."/>
            <person name="Crous P."/>
            <person name="Grigoriev I."/>
        </authorList>
    </citation>
    <scope>NUCLEOTIDE SEQUENCE</scope>
    <source>
        <strain evidence="6">CBS 269.34</strain>
    </source>
</reference>
<dbReference type="GO" id="GO:0003723">
    <property type="term" value="F:RNA binding"/>
    <property type="evidence" value="ECO:0007669"/>
    <property type="project" value="InterPro"/>
</dbReference>
<proteinExistence type="inferred from homology"/>
<dbReference type="SUPFAM" id="SSF48371">
    <property type="entry name" value="ARM repeat"/>
    <property type="match status" value="1"/>
</dbReference>
<evidence type="ECO:0000313" key="6">
    <source>
        <dbReference type="EMBL" id="KAF2495733.1"/>
    </source>
</evidence>
<dbReference type="SMART" id="SM00544">
    <property type="entry name" value="MA3"/>
    <property type="match status" value="1"/>
</dbReference>
<dbReference type="InterPro" id="IPR050781">
    <property type="entry name" value="CWC22_splicing_factor"/>
</dbReference>
<accession>A0A6A6QVI8</accession>
<dbReference type="InterPro" id="IPR003891">
    <property type="entry name" value="Initiation_fac_eIF4g_MI"/>
</dbReference>
<dbReference type="OrthoDB" id="361797at2759"/>
<keyword evidence="7" id="KW-1185">Reference proteome</keyword>
<dbReference type="PANTHER" id="PTHR18034:SF4">
    <property type="entry name" value="NUCLEOLAR MIF4G DOMAIN-CONTAINING PROTEIN 1"/>
    <property type="match status" value="1"/>
</dbReference>
<dbReference type="Pfam" id="PF02854">
    <property type="entry name" value="MIF4G"/>
    <property type="match status" value="1"/>
</dbReference>
<dbReference type="PANTHER" id="PTHR18034">
    <property type="entry name" value="CELL CYCLE CONTROL PROTEIN CWF22-RELATED"/>
    <property type="match status" value="1"/>
</dbReference>
<comment type="subcellular location">
    <subcellularLocation>
        <location evidence="1">Nucleus</location>
        <location evidence="1">Nucleolus</location>
    </subcellularLocation>
</comment>
<feature type="compositionally biased region" description="Basic and acidic residues" evidence="4">
    <location>
        <begin position="1"/>
        <end position="17"/>
    </location>
</feature>
<keyword evidence="3" id="KW-0539">Nucleus</keyword>
<name>A0A6A6QVI8_9PEZI</name>
<dbReference type="GO" id="GO:0005730">
    <property type="term" value="C:nucleolus"/>
    <property type="evidence" value="ECO:0007669"/>
    <property type="project" value="UniProtKB-SubCell"/>
</dbReference>
<feature type="domain" description="MI" evidence="5">
    <location>
        <begin position="617"/>
        <end position="749"/>
    </location>
</feature>
<feature type="region of interest" description="Disordered" evidence="4">
    <location>
        <begin position="1"/>
        <end position="274"/>
    </location>
</feature>
<dbReference type="EMBL" id="MU004189">
    <property type="protein sequence ID" value="KAF2495733.1"/>
    <property type="molecule type" value="Genomic_DNA"/>
</dbReference>
<feature type="compositionally biased region" description="Acidic residues" evidence="4">
    <location>
        <begin position="72"/>
        <end position="84"/>
    </location>
</feature>
<gene>
    <name evidence="6" type="ORF">BU16DRAFT_562000</name>
</gene>
<evidence type="ECO:0000256" key="2">
    <source>
        <dbReference type="ARBA" id="ARBA00006856"/>
    </source>
</evidence>
<dbReference type="Pfam" id="PF02847">
    <property type="entry name" value="MA3"/>
    <property type="match status" value="1"/>
</dbReference>
<evidence type="ECO:0000256" key="1">
    <source>
        <dbReference type="ARBA" id="ARBA00004604"/>
    </source>
</evidence>
<evidence type="ECO:0000256" key="4">
    <source>
        <dbReference type="SAM" id="MobiDB-lite"/>
    </source>
</evidence>
<feature type="compositionally biased region" description="Gly residues" evidence="4">
    <location>
        <begin position="23"/>
        <end position="36"/>
    </location>
</feature>
<evidence type="ECO:0000256" key="3">
    <source>
        <dbReference type="ARBA" id="ARBA00023242"/>
    </source>
</evidence>
<dbReference type="PROSITE" id="PS51366">
    <property type="entry name" value="MI"/>
    <property type="match status" value="1"/>
</dbReference>
<dbReference type="InterPro" id="IPR003890">
    <property type="entry name" value="MIF4G-like_typ-3"/>
</dbReference>
<dbReference type="Proteomes" id="UP000799750">
    <property type="component" value="Unassembled WGS sequence"/>
</dbReference>
<comment type="similarity">
    <text evidence="2">Belongs to the CWC22 family.</text>
</comment>
<evidence type="ECO:0000313" key="7">
    <source>
        <dbReference type="Proteomes" id="UP000799750"/>
    </source>
</evidence>
<dbReference type="InterPro" id="IPR016024">
    <property type="entry name" value="ARM-type_fold"/>
</dbReference>
<dbReference type="Gene3D" id="1.25.40.180">
    <property type="match status" value="1"/>
</dbReference>
<evidence type="ECO:0000259" key="5">
    <source>
        <dbReference type="PROSITE" id="PS51366"/>
    </source>
</evidence>